<keyword evidence="3" id="KW-1185">Reference proteome</keyword>
<dbReference type="Proteomes" id="UP000672526">
    <property type="component" value="Unassembled WGS sequence"/>
</dbReference>
<organism evidence="2 3">
    <name type="scientific">Paraburkholderia haematera</name>
    <dbReference type="NCBI Taxonomy" id="2793077"/>
    <lineage>
        <taxon>Bacteria</taxon>
        <taxon>Pseudomonadati</taxon>
        <taxon>Pseudomonadota</taxon>
        <taxon>Betaproteobacteria</taxon>
        <taxon>Burkholderiales</taxon>
        <taxon>Burkholderiaceae</taxon>
        <taxon>Paraburkholderia</taxon>
    </lineage>
</organism>
<gene>
    <name evidence="2" type="ORF">R69888_02946</name>
</gene>
<sequence length="246" mass="27128">MLSGANAFCCARCSCFVRAHLARPLACAGYSRIHLGTAESREQDRNGTTLAHSASSPPSYEGSWVAERYSVVGVLVEANARTPCRSPKTVHNAMDRVAHVSDLIGRLHKRPQPSARFAVCDIPAVVAIRAEHFFQDIQLGRRCRNKHDPAAIRLATSPPYRYDLYSRRSRADQRVTRTEGCIERRRCRNWAVAPSGFPWPRASSRPVRSVGDTSVFVVAYPHLGASGNERMVGSLHVVRAGYSGPC</sequence>
<comment type="caution">
    <text evidence="2">The sequence shown here is derived from an EMBL/GenBank/DDBJ whole genome shotgun (WGS) entry which is preliminary data.</text>
</comment>
<reference evidence="2 3" key="1">
    <citation type="submission" date="2021-02" db="EMBL/GenBank/DDBJ databases">
        <authorList>
            <person name="Vanwijnsberghe S."/>
        </authorList>
    </citation>
    <scope>NUCLEOTIDE SEQUENCE [LARGE SCALE GENOMIC DNA]</scope>
    <source>
        <strain evidence="2 3">LMG 31837</strain>
    </source>
</reference>
<protein>
    <submittedName>
        <fullName evidence="2">Uncharacterized protein</fullName>
    </submittedName>
</protein>
<dbReference type="EMBL" id="CAJNBK010000006">
    <property type="protein sequence ID" value="CAE6750399.1"/>
    <property type="molecule type" value="Genomic_DNA"/>
</dbReference>
<name>A0ABM8RFV9_9BURK</name>
<evidence type="ECO:0000313" key="3">
    <source>
        <dbReference type="Proteomes" id="UP000672526"/>
    </source>
</evidence>
<feature type="compositionally biased region" description="Polar residues" evidence="1">
    <location>
        <begin position="46"/>
        <end position="58"/>
    </location>
</feature>
<feature type="region of interest" description="Disordered" evidence="1">
    <location>
        <begin position="39"/>
        <end position="59"/>
    </location>
</feature>
<evidence type="ECO:0000256" key="1">
    <source>
        <dbReference type="SAM" id="MobiDB-lite"/>
    </source>
</evidence>
<accession>A0ABM8RFV9</accession>
<proteinExistence type="predicted"/>
<evidence type="ECO:0000313" key="2">
    <source>
        <dbReference type="EMBL" id="CAE6750399.1"/>
    </source>
</evidence>